<evidence type="ECO:0000313" key="3">
    <source>
        <dbReference type="EMBL" id="ELU44397.1"/>
    </source>
</evidence>
<proteinExistence type="predicted"/>
<name>L8X5M5_THACA</name>
<evidence type="ECO:0000256" key="2">
    <source>
        <dbReference type="SAM" id="Phobius"/>
    </source>
</evidence>
<feature type="compositionally biased region" description="Acidic residues" evidence="1">
    <location>
        <begin position="43"/>
        <end position="63"/>
    </location>
</feature>
<reference evidence="3 4" key="1">
    <citation type="journal article" date="2013" name="Nat. Commun.">
        <title>The evolution and pathogenic mechanisms of the rice sheath blight pathogen.</title>
        <authorList>
            <person name="Zheng A."/>
            <person name="Lin R."/>
            <person name="Xu L."/>
            <person name="Qin P."/>
            <person name="Tang C."/>
            <person name="Ai P."/>
            <person name="Zhang D."/>
            <person name="Liu Y."/>
            <person name="Sun Z."/>
            <person name="Feng H."/>
            <person name="Wang Y."/>
            <person name="Chen Y."/>
            <person name="Liang X."/>
            <person name="Fu R."/>
            <person name="Li Q."/>
            <person name="Zhang J."/>
            <person name="Yu X."/>
            <person name="Xie Z."/>
            <person name="Ding L."/>
            <person name="Guan P."/>
            <person name="Tang J."/>
            <person name="Liang Y."/>
            <person name="Wang S."/>
            <person name="Deng Q."/>
            <person name="Li S."/>
            <person name="Zhu J."/>
            <person name="Wang L."/>
            <person name="Liu H."/>
            <person name="Li P."/>
        </authorList>
    </citation>
    <scope>NUCLEOTIDE SEQUENCE [LARGE SCALE GENOMIC DNA]</scope>
    <source>
        <strain evidence="4">AG-1 IA</strain>
    </source>
</reference>
<evidence type="ECO:0000256" key="1">
    <source>
        <dbReference type="SAM" id="MobiDB-lite"/>
    </source>
</evidence>
<feature type="transmembrane region" description="Helical" evidence="2">
    <location>
        <begin position="109"/>
        <end position="130"/>
    </location>
</feature>
<organism evidence="3 4">
    <name type="scientific">Thanatephorus cucumeris (strain AG1-IA)</name>
    <name type="common">Rice sheath blight fungus</name>
    <name type="synonym">Rhizoctonia solani</name>
    <dbReference type="NCBI Taxonomy" id="983506"/>
    <lineage>
        <taxon>Eukaryota</taxon>
        <taxon>Fungi</taxon>
        <taxon>Dikarya</taxon>
        <taxon>Basidiomycota</taxon>
        <taxon>Agaricomycotina</taxon>
        <taxon>Agaricomycetes</taxon>
        <taxon>Cantharellales</taxon>
        <taxon>Ceratobasidiaceae</taxon>
        <taxon>Rhizoctonia</taxon>
        <taxon>Rhizoctonia solani AG-1</taxon>
    </lineage>
</organism>
<dbReference type="EMBL" id="AFRT01000333">
    <property type="protein sequence ID" value="ELU44397.1"/>
    <property type="molecule type" value="Genomic_DNA"/>
</dbReference>
<dbReference type="Proteomes" id="UP000011668">
    <property type="component" value="Unassembled WGS sequence"/>
</dbReference>
<keyword evidence="2" id="KW-1133">Transmembrane helix</keyword>
<feature type="region of interest" description="Disordered" evidence="1">
    <location>
        <begin position="1"/>
        <end position="88"/>
    </location>
</feature>
<keyword evidence="2" id="KW-0812">Transmembrane</keyword>
<accession>L8X5M5</accession>
<keyword evidence="4" id="KW-1185">Reference proteome</keyword>
<dbReference type="HOGENOM" id="CLU_1332723_0_0_1"/>
<gene>
    <name evidence="3" type="ORF">AG1IA_01573</name>
</gene>
<evidence type="ECO:0000313" key="4">
    <source>
        <dbReference type="Proteomes" id="UP000011668"/>
    </source>
</evidence>
<protein>
    <submittedName>
        <fullName evidence="3">Uncharacterized protein</fullName>
    </submittedName>
</protein>
<keyword evidence="2" id="KW-0472">Membrane</keyword>
<sequence>MSLGCQPPCPALHFGLDGTLSHEPDPEEQEHDESEHVQLPSESESESESEEASEGVEVEEVDEMGPLPLPRLPRPRGRSQAGPDASSTLGGRIEYVQFIARPTPPMRMMVARVPVSMAMAVCMMMASFLASRYKMRFVGRTSLFLFSPYPLDFTSDTCPDIRIKCWEWPTINLIRVMNGRRLGRIFWSLVGGGRIGEWDRRTVDTG</sequence>
<comment type="caution">
    <text evidence="3">The sequence shown here is derived from an EMBL/GenBank/DDBJ whole genome shotgun (WGS) entry which is preliminary data.</text>
</comment>
<dbReference type="AlphaFoldDB" id="L8X5M5"/>